<name>A0A920CPC4_9BACL</name>
<feature type="domain" description="Helix-turn-helix type 11" evidence="1">
    <location>
        <begin position="9"/>
        <end position="61"/>
    </location>
</feature>
<accession>A0A920CPC4</accession>
<dbReference type="InterPro" id="IPR028349">
    <property type="entry name" value="PafC-like"/>
</dbReference>
<dbReference type="InterPro" id="IPR051534">
    <property type="entry name" value="CBASS_pafABC_assoc_protein"/>
</dbReference>
<dbReference type="PIRSF" id="PIRSF016838">
    <property type="entry name" value="PafC"/>
    <property type="match status" value="1"/>
</dbReference>
<protein>
    <submittedName>
        <fullName evidence="3">DNA-binding transcriptional regulator</fullName>
    </submittedName>
</protein>
<dbReference type="PANTHER" id="PTHR34580:SF9">
    <property type="entry name" value="SLL5097 PROTEIN"/>
    <property type="match status" value="1"/>
</dbReference>
<keyword evidence="3" id="KW-0238">DNA-binding</keyword>
<proteinExistence type="predicted"/>
<evidence type="ECO:0000313" key="4">
    <source>
        <dbReference type="Proteomes" id="UP000682811"/>
    </source>
</evidence>
<organism evidence="3 4">
    <name type="scientific">Paenibacillus azoreducens</name>
    <dbReference type="NCBI Taxonomy" id="116718"/>
    <lineage>
        <taxon>Bacteria</taxon>
        <taxon>Bacillati</taxon>
        <taxon>Bacillota</taxon>
        <taxon>Bacilli</taxon>
        <taxon>Bacillales</taxon>
        <taxon>Paenibacillaceae</taxon>
        <taxon>Paenibacillus</taxon>
    </lineage>
</organism>
<dbReference type="EMBL" id="BORT01000003">
    <property type="protein sequence ID" value="GIO46210.1"/>
    <property type="molecule type" value="Genomic_DNA"/>
</dbReference>
<dbReference type="InterPro" id="IPR036390">
    <property type="entry name" value="WH_DNA-bd_sf"/>
</dbReference>
<dbReference type="Gene3D" id="1.10.10.10">
    <property type="entry name" value="Winged helix-like DNA-binding domain superfamily/Winged helix DNA-binding domain"/>
    <property type="match status" value="1"/>
</dbReference>
<dbReference type="GO" id="GO:0003677">
    <property type="term" value="F:DNA binding"/>
    <property type="evidence" value="ECO:0007669"/>
    <property type="project" value="UniProtKB-KW"/>
</dbReference>
<dbReference type="Proteomes" id="UP000682811">
    <property type="component" value="Unassembled WGS sequence"/>
</dbReference>
<dbReference type="RefSeq" id="WP_212977268.1">
    <property type="nucleotide sequence ID" value="NZ_AP025343.1"/>
</dbReference>
<dbReference type="SUPFAM" id="SSF46785">
    <property type="entry name" value="Winged helix' DNA-binding domain"/>
    <property type="match status" value="1"/>
</dbReference>
<dbReference type="Pfam" id="PF08279">
    <property type="entry name" value="HTH_11"/>
    <property type="match status" value="1"/>
</dbReference>
<comment type="caution">
    <text evidence="3">The sequence shown here is derived from an EMBL/GenBank/DDBJ whole genome shotgun (WGS) entry which is preliminary data.</text>
</comment>
<feature type="domain" description="WYL" evidence="2">
    <location>
        <begin position="139"/>
        <end position="205"/>
    </location>
</feature>
<sequence>MSKTKLLFDLIMYVNSKRDFTAQDVANEFRVSVRTAHRYLMEISELGVPIYTEQGRNGGYRTLKNRVLPPVLFDENEALSIFFAFRSLAFYESLPFDADIESASRKLLATLPEDAKQKIGQLKTVLSFWNPKRGVSAPYLKELIEAAAESRIISMEYRSKSGNKTRDAVPIGVYANDGLWYMPAFDMEKRKIRLFRIDRILSLTVTEETYEVEAGLMEWLQSYTITSPVRLLVELTREGVRECQSKPWYNPVLLDKERENGIAGIIDTVIDRNEIAFTAAFFSQLGKEARVLEPQEMVDRIRSHAQSLLNHYQ</sequence>
<dbReference type="PROSITE" id="PS52050">
    <property type="entry name" value="WYL"/>
    <property type="match status" value="1"/>
</dbReference>
<dbReference type="InterPro" id="IPR026881">
    <property type="entry name" value="WYL_dom"/>
</dbReference>
<evidence type="ECO:0000313" key="3">
    <source>
        <dbReference type="EMBL" id="GIO46210.1"/>
    </source>
</evidence>
<dbReference type="InterPro" id="IPR013196">
    <property type="entry name" value="HTH_11"/>
</dbReference>
<dbReference type="AlphaFoldDB" id="A0A920CPC4"/>
<evidence type="ECO:0000259" key="2">
    <source>
        <dbReference type="Pfam" id="PF13280"/>
    </source>
</evidence>
<dbReference type="Pfam" id="PF13280">
    <property type="entry name" value="WYL"/>
    <property type="match status" value="1"/>
</dbReference>
<gene>
    <name evidence="3" type="ORF">J34TS1_09750</name>
</gene>
<reference evidence="3 4" key="1">
    <citation type="submission" date="2021-03" db="EMBL/GenBank/DDBJ databases">
        <title>Antimicrobial resistance genes in bacteria isolated from Japanese honey, and their potential for conferring macrolide and lincosamide resistance in the American foulbrood pathogen Paenibacillus larvae.</title>
        <authorList>
            <person name="Okamoto M."/>
            <person name="Kumagai M."/>
            <person name="Kanamori H."/>
            <person name="Takamatsu D."/>
        </authorList>
    </citation>
    <scope>NUCLEOTIDE SEQUENCE [LARGE SCALE GENOMIC DNA]</scope>
    <source>
        <strain evidence="3 4">J34TS1</strain>
    </source>
</reference>
<keyword evidence="4" id="KW-1185">Reference proteome</keyword>
<evidence type="ECO:0000259" key="1">
    <source>
        <dbReference type="Pfam" id="PF08279"/>
    </source>
</evidence>
<dbReference type="PANTHER" id="PTHR34580">
    <property type="match status" value="1"/>
</dbReference>
<dbReference type="InterPro" id="IPR036388">
    <property type="entry name" value="WH-like_DNA-bd_sf"/>
</dbReference>